<dbReference type="RefSeq" id="WP_076979419.1">
    <property type="nucleotide sequence ID" value="NZ_CP019124.1"/>
</dbReference>
<proteinExistence type="predicted"/>
<gene>
    <name evidence="2" type="ORF">BV394_06440</name>
</gene>
<reference evidence="2 3" key="1">
    <citation type="submission" date="2017-01" db="EMBL/GenBank/DDBJ databases">
        <title>Genomic analysis of Xuhuaishuia manganoxidans DY6-4.</title>
        <authorList>
            <person name="Wang X."/>
        </authorList>
    </citation>
    <scope>NUCLEOTIDE SEQUENCE [LARGE SCALE GENOMIC DNA]</scope>
    <source>
        <strain evidence="2 3">DY6-4</strain>
    </source>
</reference>
<evidence type="ECO:0000259" key="1">
    <source>
        <dbReference type="Pfam" id="PF06568"/>
    </source>
</evidence>
<accession>A0A2M9DDW2</accession>
<keyword evidence="3" id="KW-1185">Reference proteome</keyword>
<dbReference type="Pfam" id="PF06568">
    <property type="entry name" value="YjiS-like"/>
    <property type="match status" value="1"/>
</dbReference>
<dbReference type="Proteomes" id="UP000187266">
    <property type="component" value="Chromosome"/>
</dbReference>
<evidence type="ECO:0000313" key="3">
    <source>
        <dbReference type="Proteomes" id="UP000187266"/>
    </source>
</evidence>
<dbReference type="EMBL" id="CP019124">
    <property type="protein sequence ID" value="APX89395.1"/>
    <property type="molecule type" value="Genomic_DNA"/>
</dbReference>
<name>A0A1U7DHI0_9RHOB</name>
<dbReference type="OrthoDB" id="8116725at2"/>
<dbReference type="InterPro" id="IPR009506">
    <property type="entry name" value="YjiS-like"/>
</dbReference>
<sequence length="65" mass="7183">MSVYQTNGIARPEFSVTARALRLVSDACENLIAWNESRATRAALSKLTDRALSDIGLSREDIARM</sequence>
<organism evidence="2 3">
    <name type="scientific">Brevirhabdus pacifica</name>
    <dbReference type="NCBI Taxonomy" id="1267768"/>
    <lineage>
        <taxon>Bacteria</taxon>
        <taxon>Pseudomonadati</taxon>
        <taxon>Pseudomonadota</taxon>
        <taxon>Alphaproteobacteria</taxon>
        <taxon>Rhodobacterales</taxon>
        <taxon>Paracoccaceae</taxon>
        <taxon>Brevirhabdus</taxon>
    </lineage>
</organism>
<dbReference type="AlphaFoldDB" id="A0A1U7DHI0"/>
<evidence type="ECO:0000313" key="2">
    <source>
        <dbReference type="EMBL" id="APX89395.1"/>
    </source>
</evidence>
<protein>
    <recommendedName>
        <fullName evidence="1">YjiS-like domain-containing protein</fullName>
    </recommendedName>
</protein>
<accession>A0A1U7DHI0</accession>
<feature type="domain" description="YjiS-like" evidence="1">
    <location>
        <begin position="31"/>
        <end position="62"/>
    </location>
</feature>